<keyword evidence="10" id="KW-1185">Reference proteome</keyword>
<evidence type="ECO:0000256" key="3">
    <source>
        <dbReference type="ARBA" id="ARBA00023235"/>
    </source>
</evidence>
<comment type="caution">
    <text evidence="9">The sequence shown here is derived from an EMBL/GenBank/DDBJ whole genome shotgun (WGS) entry which is preliminary data.</text>
</comment>
<evidence type="ECO:0000256" key="5">
    <source>
        <dbReference type="PIRSR" id="PIRSR001430-1"/>
    </source>
</evidence>
<dbReference type="RefSeq" id="WP_080065560.1">
    <property type="nucleotide sequence ID" value="NZ_MZGX01000022.1"/>
</dbReference>
<evidence type="ECO:0000256" key="7">
    <source>
        <dbReference type="RuleBase" id="RU003792"/>
    </source>
</evidence>
<comment type="function">
    <text evidence="4">Formation of pseudouridine at positions 38, 39 and 40 in the anticodon stem and loop of transfer RNAs.</text>
</comment>
<feature type="active site" description="Nucleophile" evidence="4 5">
    <location>
        <position position="52"/>
    </location>
</feature>
<comment type="similarity">
    <text evidence="1 4 7">Belongs to the tRNA pseudouridine synthase TruA family.</text>
</comment>
<evidence type="ECO:0000256" key="1">
    <source>
        <dbReference type="ARBA" id="ARBA00009375"/>
    </source>
</evidence>
<dbReference type="OrthoDB" id="9811823at2"/>
<name>A0A1V4SGI0_RUMHU</name>
<dbReference type="Pfam" id="PF01416">
    <property type="entry name" value="PseudoU_synth_1"/>
    <property type="match status" value="2"/>
</dbReference>
<dbReference type="HAMAP" id="MF_00171">
    <property type="entry name" value="TruA"/>
    <property type="match status" value="1"/>
</dbReference>
<dbReference type="SUPFAM" id="SSF55120">
    <property type="entry name" value="Pseudouridine synthase"/>
    <property type="match status" value="1"/>
</dbReference>
<organism evidence="9 10">
    <name type="scientific">Ruminiclostridium hungatei</name>
    <name type="common">Clostridium hungatei</name>
    <dbReference type="NCBI Taxonomy" id="48256"/>
    <lineage>
        <taxon>Bacteria</taxon>
        <taxon>Bacillati</taxon>
        <taxon>Bacillota</taxon>
        <taxon>Clostridia</taxon>
        <taxon>Eubacteriales</taxon>
        <taxon>Oscillospiraceae</taxon>
        <taxon>Ruminiclostridium</taxon>
    </lineage>
</organism>
<dbReference type="Gene3D" id="3.30.70.580">
    <property type="entry name" value="Pseudouridine synthase I, catalytic domain, N-terminal subdomain"/>
    <property type="match status" value="1"/>
</dbReference>
<evidence type="ECO:0000256" key="4">
    <source>
        <dbReference type="HAMAP-Rule" id="MF_00171"/>
    </source>
</evidence>
<proteinExistence type="inferred from homology"/>
<dbReference type="PANTHER" id="PTHR11142:SF0">
    <property type="entry name" value="TRNA PSEUDOURIDINE SYNTHASE-LIKE 1"/>
    <property type="match status" value="1"/>
</dbReference>
<dbReference type="GO" id="GO:0003723">
    <property type="term" value="F:RNA binding"/>
    <property type="evidence" value="ECO:0007669"/>
    <property type="project" value="InterPro"/>
</dbReference>
<dbReference type="Proteomes" id="UP000191554">
    <property type="component" value="Unassembled WGS sequence"/>
</dbReference>
<dbReference type="AlphaFoldDB" id="A0A1V4SGI0"/>
<feature type="binding site" evidence="4 6">
    <location>
        <position position="110"/>
    </location>
    <ligand>
        <name>substrate</name>
    </ligand>
</feature>
<feature type="domain" description="Pseudouridine synthase I TruA alpha/beta" evidence="8">
    <location>
        <begin position="143"/>
        <end position="245"/>
    </location>
</feature>
<sequence>MRNIKLTIEYEGTNYHGWQVQKNAVTVQECIEKALSRLLGEKTGVVGCSRTDVGVHAYGQVAHFFTASAIPGEKFSYALNNLLPADIVIQKSEEEPENFHARYSSKGKRYRYLICNTAHQSALMRNRACHVRPELDFEQMRKAAEHFEGEHDFAAFQATGGQVRSTVREIYSMAVKRREDSLIELEVTGSGFLYNMVRIIAGTLIYVGMGKLAESDVPGIIRGLDRTKAGKTAPAQGLYLMEIYY</sequence>
<comment type="catalytic activity">
    <reaction evidence="4 7">
        <text>uridine(38/39/40) in tRNA = pseudouridine(38/39/40) in tRNA</text>
        <dbReference type="Rhea" id="RHEA:22376"/>
        <dbReference type="Rhea" id="RHEA-COMP:10085"/>
        <dbReference type="Rhea" id="RHEA-COMP:10087"/>
        <dbReference type="ChEBI" id="CHEBI:65314"/>
        <dbReference type="ChEBI" id="CHEBI:65315"/>
        <dbReference type="EC" id="5.4.99.12"/>
    </reaction>
</comment>
<dbReference type="PANTHER" id="PTHR11142">
    <property type="entry name" value="PSEUDOURIDYLATE SYNTHASE"/>
    <property type="match status" value="1"/>
</dbReference>
<dbReference type="InterPro" id="IPR001406">
    <property type="entry name" value="PsdUridine_synth_TruA"/>
</dbReference>
<dbReference type="Gene3D" id="3.30.70.660">
    <property type="entry name" value="Pseudouridine synthase I, catalytic domain, C-terminal subdomain"/>
    <property type="match status" value="1"/>
</dbReference>
<evidence type="ECO:0000259" key="8">
    <source>
        <dbReference type="Pfam" id="PF01416"/>
    </source>
</evidence>
<gene>
    <name evidence="4 9" type="primary">truA</name>
    <name evidence="9" type="ORF">CLHUN_31220</name>
</gene>
<dbReference type="InterPro" id="IPR020095">
    <property type="entry name" value="PsdUridine_synth_TruA_C"/>
</dbReference>
<dbReference type="EMBL" id="MZGX01000022">
    <property type="protein sequence ID" value="OPX42978.1"/>
    <property type="molecule type" value="Genomic_DNA"/>
</dbReference>
<dbReference type="NCBIfam" id="TIGR00071">
    <property type="entry name" value="hisT_truA"/>
    <property type="match status" value="1"/>
</dbReference>
<feature type="domain" description="Pseudouridine synthase I TruA alpha/beta" evidence="8">
    <location>
        <begin position="8"/>
        <end position="104"/>
    </location>
</feature>
<accession>A0A1V4SGI0</accession>
<dbReference type="GO" id="GO:0160147">
    <property type="term" value="F:tRNA pseudouridine(38-40) synthase activity"/>
    <property type="evidence" value="ECO:0007669"/>
    <property type="project" value="UniProtKB-EC"/>
</dbReference>
<evidence type="ECO:0000256" key="6">
    <source>
        <dbReference type="PIRSR" id="PIRSR001430-2"/>
    </source>
</evidence>
<evidence type="ECO:0000313" key="9">
    <source>
        <dbReference type="EMBL" id="OPX42978.1"/>
    </source>
</evidence>
<dbReference type="GO" id="GO:0031119">
    <property type="term" value="P:tRNA pseudouridine synthesis"/>
    <property type="evidence" value="ECO:0007669"/>
    <property type="project" value="UniProtKB-UniRule"/>
</dbReference>
<evidence type="ECO:0000256" key="2">
    <source>
        <dbReference type="ARBA" id="ARBA00022694"/>
    </source>
</evidence>
<dbReference type="InterPro" id="IPR020094">
    <property type="entry name" value="TruA/RsuA/RluB/E/F_N"/>
</dbReference>
<dbReference type="CDD" id="cd02570">
    <property type="entry name" value="PseudoU_synth_EcTruA"/>
    <property type="match status" value="1"/>
</dbReference>
<reference evidence="9 10" key="1">
    <citation type="submission" date="2017-03" db="EMBL/GenBank/DDBJ databases">
        <title>Genome sequence of Clostridium hungatei DSM 14427.</title>
        <authorList>
            <person name="Poehlein A."/>
            <person name="Daniel R."/>
        </authorList>
    </citation>
    <scope>NUCLEOTIDE SEQUENCE [LARGE SCALE GENOMIC DNA]</scope>
    <source>
        <strain evidence="9 10">DSM 14427</strain>
    </source>
</reference>
<comment type="caution">
    <text evidence="4">Lacks conserved residue(s) required for the propagation of feature annotation.</text>
</comment>
<dbReference type="STRING" id="48256.CLHUN_31220"/>
<dbReference type="FunFam" id="3.30.70.580:FF:000001">
    <property type="entry name" value="tRNA pseudouridine synthase A"/>
    <property type="match status" value="1"/>
</dbReference>
<keyword evidence="3 4" id="KW-0413">Isomerase</keyword>
<comment type="subunit">
    <text evidence="4">Homodimer.</text>
</comment>
<protein>
    <recommendedName>
        <fullName evidence="4">tRNA pseudouridine synthase A</fullName>
        <ecNumber evidence="4">5.4.99.12</ecNumber>
    </recommendedName>
    <alternativeName>
        <fullName evidence="4">tRNA pseudouridine(38-40) synthase</fullName>
    </alternativeName>
    <alternativeName>
        <fullName evidence="4">tRNA pseudouridylate synthase I</fullName>
    </alternativeName>
    <alternativeName>
        <fullName evidence="4">tRNA-uridine isomerase I</fullName>
    </alternativeName>
</protein>
<keyword evidence="2 4" id="KW-0819">tRNA processing</keyword>
<dbReference type="InterPro" id="IPR020103">
    <property type="entry name" value="PsdUridine_synth_cat_dom_sf"/>
</dbReference>
<evidence type="ECO:0000313" key="10">
    <source>
        <dbReference type="Proteomes" id="UP000191554"/>
    </source>
</evidence>
<dbReference type="InterPro" id="IPR020097">
    <property type="entry name" value="PsdUridine_synth_TruA_a/b_dom"/>
</dbReference>
<dbReference type="PIRSF" id="PIRSF001430">
    <property type="entry name" value="tRNA_psdUrid_synth"/>
    <property type="match status" value="1"/>
</dbReference>
<dbReference type="EC" id="5.4.99.12" evidence="4"/>